<protein>
    <recommendedName>
        <fullName evidence="5">Extracellular membrane protein CFEM domain-containing protein</fullName>
    </recommendedName>
</protein>
<keyword evidence="2" id="KW-0732">Signal</keyword>
<dbReference type="EMBL" id="JAVHJO010000013">
    <property type="protein sequence ID" value="KAK6530242.1"/>
    <property type="molecule type" value="Genomic_DNA"/>
</dbReference>
<feature type="signal peptide" evidence="2">
    <location>
        <begin position="1"/>
        <end position="21"/>
    </location>
</feature>
<evidence type="ECO:0000256" key="2">
    <source>
        <dbReference type="SAM" id="SignalP"/>
    </source>
</evidence>
<keyword evidence="4" id="KW-1185">Reference proteome</keyword>
<feature type="chain" id="PRO_5043429583" description="Extracellular membrane protein CFEM domain-containing protein" evidence="2">
    <location>
        <begin position="22"/>
        <end position="168"/>
    </location>
</feature>
<dbReference type="AlphaFoldDB" id="A0AAV9X012"/>
<proteinExistence type="predicted"/>
<evidence type="ECO:0008006" key="5">
    <source>
        <dbReference type="Google" id="ProtNLM"/>
    </source>
</evidence>
<organism evidence="3 4">
    <name type="scientific">Orbilia ellipsospora</name>
    <dbReference type="NCBI Taxonomy" id="2528407"/>
    <lineage>
        <taxon>Eukaryota</taxon>
        <taxon>Fungi</taxon>
        <taxon>Dikarya</taxon>
        <taxon>Ascomycota</taxon>
        <taxon>Pezizomycotina</taxon>
        <taxon>Orbiliomycetes</taxon>
        <taxon>Orbiliales</taxon>
        <taxon>Orbiliaceae</taxon>
        <taxon>Orbilia</taxon>
    </lineage>
</organism>
<name>A0AAV9X012_9PEZI</name>
<gene>
    <name evidence="3" type="ORF">TWF694_003606</name>
</gene>
<feature type="compositionally biased region" description="Pro residues" evidence="1">
    <location>
        <begin position="136"/>
        <end position="152"/>
    </location>
</feature>
<reference evidence="3 4" key="1">
    <citation type="submission" date="2019-10" db="EMBL/GenBank/DDBJ databases">
        <authorList>
            <person name="Palmer J.M."/>
        </authorList>
    </citation>
    <scope>NUCLEOTIDE SEQUENCE [LARGE SCALE GENOMIC DNA]</scope>
    <source>
        <strain evidence="3 4">TWF694</strain>
    </source>
</reference>
<evidence type="ECO:0000313" key="3">
    <source>
        <dbReference type="EMBL" id="KAK6530242.1"/>
    </source>
</evidence>
<accession>A0AAV9X012</accession>
<sequence length="168" mass="17926">MKISNILPSTCVLFLASSSIASPVPTNRESTNNITPIDLLSVAHRAIDEVECARDCLYDRVNALSPCQDQHCRESCSAFTAAYWGRLSSCIHSSCTTQTSVGKAYVDNMRNAVNAQCDLLIPGYFAAFGTDEPTDPKPPVNPKPPVVDPKPPVVVKGGKGGYGGYGGY</sequence>
<evidence type="ECO:0000256" key="1">
    <source>
        <dbReference type="SAM" id="MobiDB-lite"/>
    </source>
</evidence>
<feature type="region of interest" description="Disordered" evidence="1">
    <location>
        <begin position="132"/>
        <end position="153"/>
    </location>
</feature>
<evidence type="ECO:0000313" key="4">
    <source>
        <dbReference type="Proteomes" id="UP001365542"/>
    </source>
</evidence>
<comment type="caution">
    <text evidence="3">The sequence shown here is derived from an EMBL/GenBank/DDBJ whole genome shotgun (WGS) entry which is preliminary data.</text>
</comment>
<dbReference type="Proteomes" id="UP001365542">
    <property type="component" value="Unassembled WGS sequence"/>
</dbReference>